<name>A0ABW1Z6Q2_9BACT</name>
<comment type="caution">
    <text evidence="1">The sequence shown here is derived from an EMBL/GenBank/DDBJ whole genome shotgun (WGS) entry which is preliminary data.</text>
</comment>
<organism evidence="1 2">
    <name type="scientific">Granulicella cerasi</name>
    <dbReference type="NCBI Taxonomy" id="741063"/>
    <lineage>
        <taxon>Bacteria</taxon>
        <taxon>Pseudomonadati</taxon>
        <taxon>Acidobacteriota</taxon>
        <taxon>Terriglobia</taxon>
        <taxon>Terriglobales</taxon>
        <taxon>Acidobacteriaceae</taxon>
        <taxon>Granulicella</taxon>
    </lineage>
</organism>
<dbReference type="InterPro" id="IPR011042">
    <property type="entry name" value="6-blade_b-propeller_TolB-like"/>
</dbReference>
<proteinExistence type="predicted"/>
<protein>
    <submittedName>
        <fullName evidence="1">Uncharacterized protein</fullName>
    </submittedName>
</protein>
<dbReference type="EMBL" id="JBHSWI010000001">
    <property type="protein sequence ID" value="MFC6645032.1"/>
    <property type="molecule type" value="Genomic_DNA"/>
</dbReference>
<keyword evidence="2" id="KW-1185">Reference proteome</keyword>
<dbReference type="SUPFAM" id="SSF101898">
    <property type="entry name" value="NHL repeat"/>
    <property type="match status" value="1"/>
</dbReference>
<dbReference type="Gene3D" id="2.130.10.10">
    <property type="entry name" value="YVTN repeat-like/Quinoprotein amine dehydrogenase"/>
    <property type="match status" value="1"/>
</dbReference>
<accession>A0ABW1Z6Q2</accession>
<dbReference type="InterPro" id="IPR015943">
    <property type="entry name" value="WD40/YVTN_repeat-like_dom_sf"/>
</dbReference>
<sequence>MEGIRGTVFGGQQPVTGAKVYVYQVGTSGAGGASVSVLTNGSNNYVTSGPDGYFTLTNLYSCTSGSSVYVYIVGGSSDSVNTNTGIGLLGALGVCPSSGSFASQVPFLYVNEVSTVLTAYALAGYATDATHISSSGSTLAQKGVANAIANVANLMNIGTGLPYTTAASTTSSVVPAPMIYTLANILAACINTSTVASTNCATLFSTATSTGTTGGTVPTDTATAAINIAHHPGVNQTKLFNLIPATAPFSGALTVVPNDYTIGVKYSNVPAALDLAVDASGNTWAVTASSLYAVTPQGSSLTGSPFTGNGMQTNRHLAIDKSGNVWVGSQTTLLGAATGTYLSKFSSVGAALTNTSNSTAAGIGGMAIDGAGNIWWAGSVLGRYNPTANTFLTSAAGLLSGPITVAVDGAGYGNAANTTTVGLTGDGYTTWNTSVANVSTFKTNSNLYTVTAEAIDSAGNAWFSDSFSNAAVKITRTGITSTATFTGTPYTGGGISAPTAINLDGDANVWLTNNTNTLSELSAAGTVISETALPTGVTGSLGYSGVSSSSSYFATPVAVATDGSGNVWVANSAGSYGLTMLLGAGAPEVTPIAAGLPTTFGTTAASSLATRP</sequence>
<evidence type="ECO:0000313" key="1">
    <source>
        <dbReference type="EMBL" id="MFC6645032.1"/>
    </source>
</evidence>
<gene>
    <name evidence="1" type="ORF">ACFQBQ_05375</name>
</gene>
<evidence type="ECO:0000313" key="2">
    <source>
        <dbReference type="Proteomes" id="UP001596391"/>
    </source>
</evidence>
<reference evidence="2" key="1">
    <citation type="journal article" date="2019" name="Int. J. Syst. Evol. Microbiol.">
        <title>The Global Catalogue of Microorganisms (GCM) 10K type strain sequencing project: providing services to taxonomists for standard genome sequencing and annotation.</title>
        <authorList>
            <consortium name="The Broad Institute Genomics Platform"/>
            <consortium name="The Broad Institute Genome Sequencing Center for Infectious Disease"/>
            <person name="Wu L."/>
            <person name="Ma J."/>
        </authorList>
    </citation>
    <scope>NUCLEOTIDE SEQUENCE [LARGE SCALE GENOMIC DNA]</scope>
    <source>
        <strain evidence="2">CGMCC 1.16026</strain>
    </source>
</reference>
<dbReference type="RefSeq" id="WP_263371431.1">
    <property type="nucleotide sequence ID" value="NZ_JAGSYD010000003.1"/>
</dbReference>
<dbReference type="Gene3D" id="2.120.10.30">
    <property type="entry name" value="TolB, C-terminal domain"/>
    <property type="match status" value="1"/>
</dbReference>
<dbReference type="Proteomes" id="UP001596391">
    <property type="component" value="Unassembled WGS sequence"/>
</dbReference>